<name>A0ABC9D1M1_9POAL</name>
<dbReference type="Gene3D" id="3.80.10.10">
    <property type="entry name" value="Ribonuclease Inhibitor"/>
    <property type="match status" value="1"/>
</dbReference>
<accession>A0ABC9D1M1</accession>
<dbReference type="PANTHER" id="PTHR34709">
    <property type="entry name" value="OS10G0396666 PROTEIN"/>
    <property type="match status" value="1"/>
</dbReference>
<protein>
    <recommendedName>
        <fullName evidence="3">FBD domain-containing protein</fullName>
    </recommendedName>
</protein>
<dbReference type="InterPro" id="IPR055312">
    <property type="entry name" value="FBL15-like"/>
</dbReference>
<keyword evidence="2" id="KW-1185">Reference proteome</keyword>
<proteinExistence type="predicted"/>
<reference evidence="1 2" key="2">
    <citation type="submission" date="2024-10" db="EMBL/GenBank/DDBJ databases">
        <authorList>
            <person name="Ryan C."/>
        </authorList>
    </citation>
    <scope>NUCLEOTIDE SEQUENCE [LARGE SCALE GENOMIC DNA]</scope>
</reference>
<dbReference type="AlphaFoldDB" id="A0ABC9D1M1"/>
<sequence>MRIEAAEGWIRHAARNEVKFLVLVLHPPIILDNKGKKKEKFMMTLDDLPSSPKMETMRLALGGATVRLPTAATFASLADLSLEYLEFADGGGDLLNRLLSPACCPRLRKLRMKSVRFAGVRDLLLEAEALVELTWERLCWNPDAVRLRTPSLRVLRVVDCDLDRLTLSAPRLEELLFFGGQPQLYDIDIVGELSCVRSLKLQLMSHAPHGEGDHDDDDEDMDNVDYDINRVSTRLLNFCTAATCLDIDLYIAKKQDITEDRIPRLPQVTSLTVHATLSELHSFGVGIAHILPQCSNLKYLHIRCTVRKASLKTNLLCDHPDHWRPPHEIYLPHLKEAEFTGLVGTECELRFIQSMLTSTTQLQKATISFDREYNLTMNRINAFERIQMLEGRPFFF</sequence>
<dbReference type="EMBL" id="OZ075141">
    <property type="protein sequence ID" value="CAL5030040.1"/>
    <property type="molecule type" value="Genomic_DNA"/>
</dbReference>
<evidence type="ECO:0008006" key="3">
    <source>
        <dbReference type="Google" id="ProtNLM"/>
    </source>
</evidence>
<reference evidence="2" key="1">
    <citation type="submission" date="2024-06" db="EMBL/GenBank/DDBJ databases">
        <authorList>
            <person name="Ryan C."/>
        </authorList>
    </citation>
    <scope>NUCLEOTIDE SEQUENCE [LARGE SCALE GENOMIC DNA]</scope>
</reference>
<organism evidence="1 2">
    <name type="scientific">Urochloa decumbens</name>
    <dbReference type="NCBI Taxonomy" id="240449"/>
    <lineage>
        <taxon>Eukaryota</taxon>
        <taxon>Viridiplantae</taxon>
        <taxon>Streptophyta</taxon>
        <taxon>Embryophyta</taxon>
        <taxon>Tracheophyta</taxon>
        <taxon>Spermatophyta</taxon>
        <taxon>Magnoliopsida</taxon>
        <taxon>Liliopsida</taxon>
        <taxon>Poales</taxon>
        <taxon>Poaceae</taxon>
        <taxon>PACMAD clade</taxon>
        <taxon>Panicoideae</taxon>
        <taxon>Panicodae</taxon>
        <taxon>Paniceae</taxon>
        <taxon>Melinidinae</taxon>
        <taxon>Urochloa</taxon>
    </lineage>
</organism>
<dbReference type="InterPro" id="IPR032675">
    <property type="entry name" value="LRR_dom_sf"/>
</dbReference>
<gene>
    <name evidence="1" type="ORF">URODEC1_LOCUS80722</name>
</gene>
<dbReference type="PANTHER" id="PTHR34709:SF28">
    <property type="entry name" value="OS08G0272601 PROTEIN"/>
    <property type="match status" value="1"/>
</dbReference>
<dbReference type="SUPFAM" id="SSF52047">
    <property type="entry name" value="RNI-like"/>
    <property type="match status" value="1"/>
</dbReference>
<evidence type="ECO:0000313" key="1">
    <source>
        <dbReference type="EMBL" id="CAL5030040.1"/>
    </source>
</evidence>
<evidence type="ECO:0000313" key="2">
    <source>
        <dbReference type="Proteomes" id="UP001497457"/>
    </source>
</evidence>
<dbReference type="Proteomes" id="UP001497457">
    <property type="component" value="Chromosome 31b"/>
</dbReference>